<feature type="compositionally biased region" description="Basic residues" evidence="1">
    <location>
        <begin position="37"/>
        <end position="47"/>
    </location>
</feature>
<dbReference type="RefSeq" id="WP_008641898.1">
    <property type="nucleotide sequence ID" value="NZ_JAASHA010000033.1"/>
</dbReference>
<protein>
    <submittedName>
        <fullName evidence="3">Uncharacterized protein</fullName>
    </submittedName>
</protein>
<dbReference type="Proteomes" id="UP000183766">
    <property type="component" value="Unassembled WGS sequence"/>
</dbReference>
<evidence type="ECO:0000313" key="3">
    <source>
        <dbReference type="EMBL" id="SFM82383.1"/>
    </source>
</evidence>
<feature type="region of interest" description="Disordered" evidence="1">
    <location>
        <begin position="1"/>
        <end position="67"/>
    </location>
</feature>
<evidence type="ECO:0000256" key="1">
    <source>
        <dbReference type="SAM" id="MobiDB-lite"/>
    </source>
</evidence>
<gene>
    <name evidence="2" type="ORF">SAMN04487924_11336</name>
    <name evidence="3" type="ORF">SAMN05216250_11136</name>
</gene>
<evidence type="ECO:0000313" key="4">
    <source>
        <dbReference type="Proteomes" id="UP000183040"/>
    </source>
</evidence>
<accession>A0A1I4U0X1</accession>
<dbReference type="AlphaFoldDB" id="A0A1I4U0X1"/>
<name>A0A1I4U0X1_9BACE</name>
<dbReference type="Proteomes" id="UP000183040">
    <property type="component" value="Unassembled WGS sequence"/>
</dbReference>
<evidence type="ECO:0000313" key="2">
    <source>
        <dbReference type="EMBL" id="SEA78380.1"/>
    </source>
</evidence>
<proteinExistence type="predicted"/>
<dbReference type="EMBL" id="FOUM01000011">
    <property type="protein sequence ID" value="SFM82383.1"/>
    <property type="molecule type" value="Genomic_DNA"/>
</dbReference>
<sequence>MDSYHEKKVVEQAVGKRGREAENKQRKRYKNEGVRRGCYKALKRPPVKGKNPMKTSRVEKSKVKKSK</sequence>
<dbReference type="EMBL" id="FNRP01000013">
    <property type="protein sequence ID" value="SEA78380.1"/>
    <property type="molecule type" value="Genomic_DNA"/>
</dbReference>
<evidence type="ECO:0000313" key="5">
    <source>
        <dbReference type="Proteomes" id="UP000183766"/>
    </source>
</evidence>
<feature type="compositionally biased region" description="Basic and acidic residues" evidence="1">
    <location>
        <begin position="17"/>
        <end position="35"/>
    </location>
</feature>
<reference evidence="4 5" key="1">
    <citation type="submission" date="2016-10" db="EMBL/GenBank/DDBJ databases">
        <authorList>
            <person name="de Groot N.N."/>
        </authorList>
    </citation>
    <scope>NUCLEOTIDE SEQUENCE [LARGE SCALE GENOMIC DNA]</scope>
    <source>
        <strain evidence="3 5">NLAE-zl-C202</strain>
        <strain evidence="2 4">NLAE-zl-G339</strain>
    </source>
</reference>
<organism evidence="3 5">
    <name type="scientific">Bacteroides xylanisolvens</name>
    <dbReference type="NCBI Taxonomy" id="371601"/>
    <lineage>
        <taxon>Bacteria</taxon>
        <taxon>Pseudomonadati</taxon>
        <taxon>Bacteroidota</taxon>
        <taxon>Bacteroidia</taxon>
        <taxon>Bacteroidales</taxon>
        <taxon>Bacteroidaceae</taxon>
        <taxon>Bacteroides</taxon>
    </lineage>
</organism>
<feature type="compositionally biased region" description="Basic and acidic residues" evidence="1">
    <location>
        <begin position="1"/>
        <end position="10"/>
    </location>
</feature>